<evidence type="ECO:0000313" key="4">
    <source>
        <dbReference type="Proteomes" id="UP001165060"/>
    </source>
</evidence>
<feature type="chain" id="PRO_5046459081" description="PCI domain-containing protein" evidence="1">
    <location>
        <begin position="23"/>
        <end position="432"/>
    </location>
</feature>
<comment type="caution">
    <text evidence="3">The sequence shown here is derived from an EMBL/GenBank/DDBJ whole genome shotgun (WGS) entry which is preliminary data.</text>
</comment>
<dbReference type="InterPro" id="IPR036388">
    <property type="entry name" value="WH-like_DNA-bd_sf"/>
</dbReference>
<feature type="domain" description="PCI" evidence="2">
    <location>
        <begin position="240"/>
        <end position="423"/>
    </location>
</feature>
<dbReference type="SMART" id="SM00753">
    <property type="entry name" value="PAM"/>
    <property type="match status" value="1"/>
</dbReference>
<accession>A0ABQ6M3H3</accession>
<gene>
    <name evidence="3" type="ORF">TeGR_g6569</name>
</gene>
<dbReference type="EMBL" id="BRYB01003650">
    <property type="protein sequence ID" value="GMI18914.1"/>
    <property type="molecule type" value="Genomic_DNA"/>
</dbReference>
<evidence type="ECO:0000256" key="1">
    <source>
        <dbReference type="SAM" id="SignalP"/>
    </source>
</evidence>
<protein>
    <recommendedName>
        <fullName evidence="2">PCI domain-containing protein</fullName>
    </recommendedName>
</protein>
<dbReference type="Proteomes" id="UP001165060">
    <property type="component" value="Unassembled WGS sequence"/>
</dbReference>
<name>A0ABQ6M3H3_9STRA</name>
<dbReference type="Gene3D" id="1.10.10.10">
    <property type="entry name" value="Winged helix-like DNA-binding domain superfamily/Winged helix DNA-binding domain"/>
    <property type="match status" value="1"/>
</dbReference>
<dbReference type="PANTHER" id="PTHR12732:SF0">
    <property type="entry name" value="PCI DOMAIN-CONTAINING PROTEIN 2"/>
    <property type="match status" value="1"/>
</dbReference>
<dbReference type="InterPro" id="IPR000717">
    <property type="entry name" value="PCI_dom"/>
</dbReference>
<keyword evidence="1" id="KW-0732">Signal</keyword>
<sequence length="432" mass="46758">MSHPSAAALSLRSALLSSLSSGTPDPLQPLPPTISVSSAPAVAPANVDELISHVAAGVSSPEPLVCEAVAATVLLSSLCLPYSAAASLALPRALLEPAFRAAHRKLKALNGLLGGSAGNVLCGALLPATRDCYKLAVLMDEAFGTGASDHDRLESAVQLMQDTFSKTLNDRSEFPILQTAPEPLSASGSKKCLVLAVVNYLFASYFALNTLRLCKNIQRPVEAKRLHQAVNGLGGKSAMLTYRYYTGRLGMFEDDYDNAEKGLSYAYLNCPPTPAGIANKRRALRYLIPVRMQRGNLPTPALLSEYSLDGQFLDIVTGLRTGDLRLFNEGLRANAHAFIKNGTYLLLEKCKALCYRNLFKRVYLITQRTQLPLAALTTTFRWLGTDVDHDEVECVLANLIFRGFVRGYISHAKRILVLSKKDPFPVSAYAGQ</sequence>
<proteinExistence type="predicted"/>
<evidence type="ECO:0000259" key="2">
    <source>
        <dbReference type="PROSITE" id="PS50250"/>
    </source>
</evidence>
<evidence type="ECO:0000313" key="3">
    <source>
        <dbReference type="EMBL" id="GMI18914.1"/>
    </source>
</evidence>
<dbReference type="PANTHER" id="PTHR12732">
    <property type="entry name" value="UNCHARACTERIZED PROTEASOME COMPONENT REGION PCI-CONTAINING"/>
    <property type="match status" value="1"/>
</dbReference>
<dbReference type="Pfam" id="PF01399">
    <property type="entry name" value="PCI"/>
    <property type="match status" value="1"/>
</dbReference>
<feature type="signal peptide" evidence="1">
    <location>
        <begin position="1"/>
        <end position="22"/>
    </location>
</feature>
<keyword evidence="4" id="KW-1185">Reference proteome</keyword>
<organism evidence="3 4">
    <name type="scientific">Tetraparma gracilis</name>
    <dbReference type="NCBI Taxonomy" id="2962635"/>
    <lineage>
        <taxon>Eukaryota</taxon>
        <taxon>Sar</taxon>
        <taxon>Stramenopiles</taxon>
        <taxon>Ochrophyta</taxon>
        <taxon>Bolidophyceae</taxon>
        <taxon>Parmales</taxon>
        <taxon>Triparmaceae</taxon>
        <taxon>Tetraparma</taxon>
    </lineage>
</organism>
<reference evidence="3 4" key="1">
    <citation type="journal article" date="2023" name="Commun. Biol.">
        <title>Genome analysis of Parmales, the sister group of diatoms, reveals the evolutionary specialization of diatoms from phago-mixotrophs to photoautotrophs.</title>
        <authorList>
            <person name="Ban H."/>
            <person name="Sato S."/>
            <person name="Yoshikawa S."/>
            <person name="Yamada K."/>
            <person name="Nakamura Y."/>
            <person name="Ichinomiya M."/>
            <person name="Sato N."/>
            <person name="Blanc-Mathieu R."/>
            <person name="Endo H."/>
            <person name="Kuwata A."/>
            <person name="Ogata H."/>
        </authorList>
    </citation>
    <scope>NUCLEOTIDE SEQUENCE [LARGE SCALE GENOMIC DNA]</scope>
</reference>
<dbReference type="InterPro" id="IPR045114">
    <property type="entry name" value="Csn12-like"/>
</dbReference>
<dbReference type="PROSITE" id="PS50250">
    <property type="entry name" value="PCI"/>
    <property type="match status" value="1"/>
</dbReference>